<name>A0A1G2QMW5_9BACT</name>
<feature type="transmembrane region" description="Helical" evidence="7">
    <location>
        <begin position="380"/>
        <end position="401"/>
    </location>
</feature>
<keyword evidence="3" id="KW-1003">Cell membrane</keyword>
<dbReference type="PRINTS" id="PR00812">
    <property type="entry name" value="BCTERIALGSPF"/>
</dbReference>
<reference evidence="9 10" key="1">
    <citation type="journal article" date="2016" name="Nat. Commun.">
        <title>Thousands of microbial genomes shed light on interconnected biogeochemical processes in an aquifer system.</title>
        <authorList>
            <person name="Anantharaman K."/>
            <person name="Brown C.T."/>
            <person name="Hug L.A."/>
            <person name="Sharon I."/>
            <person name="Castelle C.J."/>
            <person name="Probst A.J."/>
            <person name="Thomas B.C."/>
            <person name="Singh A."/>
            <person name="Wilkins M.J."/>
            <person name="Karaoz U."/>
            <person name="Brodie E.L."/>
            <person name="Williams K.H."/>
            <person name="Hubbard S.S."/>
            <person name="Banfield J.F."/>
        </authorList>
    </citation>
    <scope>NUCLEOTIDE SEQUENCE [LARGE SCALE GENOMIC DNA]</scope>
</reference>
<feature type="domain" description="Type II secretion system protein GspF" evidence="8">
    <location>
        <begin position="73"/>
        <end position="196"/>
    </location>
</feature>
<evidence type="ECO:0000313" key="10">
    <source>
        <dbReference type="Proteomes" id="UP000177140"/>
    </source>
</evidence>
<keyword evidence="5 7" id="KW-1133">Transmembrane helix</keyword>
<evidence type="ECO:0000256" key="6">
    <source>
        <dbReference type="ARBA" id="ARBA00023136"/>
    </source>
</evidence>
<feature type="transmembrane region" description="Helical" evidence="7">
    <location>
        <begin position="174"/>
        <end position="203"/>
    </location>
</feature>
<dbReference type="GO" id="GO:0005886">
    <property type="term" value="C:plasma membrane"/>
    <property type="evidence" value="ECO:0007669"/>
    <property type="project" value="UniProtKB-SubCell"/>
</dbReference>
<evidence type="ECO:0000256" key="7">
    <source>
        <dbReference type="SAM" id="Phobius"/>
    </source>
</evidence>
<evidence type="ECO:0000256" key="1">
    <source>
        <dbReference type="ARBA" id="ARBA00004651"/>
    </source>
</evidence>
<dbReference type="Gene3D" id="1.20.81.30">
    <property type="entry name" value="Type II secretion system (T2SS), domain F"/>
    <property type="match status" value="2"/>
</dbReference>
<dbReference type="Proteomes" id="UP000177140">
    <property type="component" value="Unassembled WGS sequence"/>
</dbReference>
<feature type="transmembrane region" description="Helical" evidence="7">
    <location>
        <begin position="223"/>
        <end position="242"/>
    </location>
</feature>
<comment type="subcellular location">
    <subcellularLocation>
        <location evidence="1">Cell membrane</location>
        <topology evidence="1">Multi-pass membrane protein</topology>
    </subcellularLocation>
</comment>
<dbReference type="EMBL" id="MHTM01000029">
    <property type="protein sequence ID" value="OHA61846.1"/>
    <property type="molecule type" value="Genomic_DNA"/>
</dbReference>
<evidence type="ECO:0000313" key="9">
    <source>
        <dbReference type="EMBL" id="OHA61846.1"/>
    </source>
</evidence>
<dbReference type="InterPro" id="IPR018076">
    <property type="entry name" value="T2SS_GspF_dom"/>
</dbReference>
<evidence type="ECO:0000256" key="4">
    <source>
        <dbReference type="ARBA" id="ARBA00022692"/>
    </source>
</evidence>
<dbReference type="Pfam" id="PF00482">
    <property type="entry name" value="T2SSF"/>
    <property type="match status" value="2"/>
</dbReference>
<sequence>MKFYFKAKNMEGKELMAEREAVDRFTLARDLRDEGWVLIVAKDISKMKKSWLGKLSLGSMFAGRINLKDKILFVNNLGAMVGAGLPLSRALAAISRQTKKKVLKSMLEAIGVRIGQGESLSRALSQYPETWPEIFTAMIGVAEESGKLPETLKTLGDQLSKTYDLKRKVKGAMIYPAVIITAIIIVGVLMLIFLIPILAATFAEIKVELPLSTRVVIGISNLLADHYLIFIVLVLGLGLGVWRFAKTKIGSRLLDQIIMKLPVIGELNKKYNSATIMRTVSSLIGAGVSLVESLTITQKVAGNVFYQEALVLATEKVQKGVTLSSIFNEHEYLFPIFVGEMTMVGEETGKLPEMLLRGAVFYEEDIDQATKNLSTIIEPVLMILIGIAVGFFAVSMLGPMYSLSSAIK</sequence>
<comment type="caution">
    <text evidence="9">The sequence shown here is derived from an EMBL/GenBank/DDBJ whole genome shotgun (WGS) entry which is preliminary data.</text>
</comment>
<gene>
    <name evidence="9" type="ORF">A2556_02070</name>
</gene>
<dbReference type="InterPro" id="IPR042094">
    <property type="entry name" value="T2SS_GspF_sf"/>
</dbReference>
<accession>A0A1G2QMW5</accession>
<dbReference type="PANTHER" id="PTHR30012:SF0">
    <property type="entry name" value="TYPE II SECRETION SYSTEM PROTEIN F-RELATED"/>
    <property type="match status" value="1"/>
</dbReference>
<keyword evidence="6 7" id="KW-0472">Membrane</keyword>
<organism evidence="9 10">
    <name type="scientific">Candidatus Vogelbacteria bacterium RIFOXYD2_FULL_44_9</name>
    <dbReference type="NCBI Taxonomy" id="1802441"/>
    <lineage>
        <taxon>Bacteria</taxon>
        <taxon>Candidatus Vogeliibacteriota</taxon>
    </lineage>
</organism>
<feature type="domain" description="Type II secretion system protein GspF" evidence="8">
    <location>
        <begin position="277"/>
        <end position="399"/>
    </location>
</feature>
<proteinExistence type="inferred from homology"/>
<protein>
    <recommendedName>
        <fullName evidence="8">Type II secretion system protein GspF domain-containing protein</fullName>
    </recommendedName>
</protein>
<evidence type="ECO:0000256" key="5">
    <source>
        <dbReference type="ARBA" id="ARBA00022989"/>
    </source>
</evidence>
<evidence type="ECO:0000256" key="3">
    <source>
        <dbReference type="ARBA" id="ARBA00022475"/>
    </source>
</evidence>
<evidence type="ECO:0000256" key="2">
    <source>
        <dbReference type="ARBA" id="ARBA00005745"/>
    </source>
</evidence>
<dbReference type="AlphaFoldDB" id="A0A1G2QMW5"/>
<comment type="similarity">
    <text evidence="2">Belongs to the GSP F family.</text>
</comment>
<keyword evidence="4 7" id="KW-0812">Transmembrane</keyword>
<evidence type="ECO:0000259" key="8">
    <source>
        <dbReference type="Pfam" id="PF00482"/>
    </source>
</evidence>
<dbReference type="InterPro" id="IPR003004">
    <property type="entry name" value="GspF/PilC"/>
</dbReference>
<dbReference type="PANTHER" id="PTHR30012">
    <property type="entry name" value="GENERAL SECRETION PATHWAY PROTEIN"/>
    <property type="match status" value="1"/>
</dbReference>